<dbReference type="Proteomes" id="UP001162891">
    <property type="component" value="Chromosome"/>
</dbReference>
<dbReference type="EMBL" id="AP025591">
    <property type="protein sequence ID" value="BDG01313.1"/>
    <property type="molecule type" value="Genomic_DNA"/>
</dbReference>
<dbReference type="InterPro" id="IPR017853">
    <property type="entry name" value="GH"/>
</dbReference>
<evidence type="ECO:0000259" key="2">
    <source>
        <dbReference type="SMART" id="SM00642"/>
    </source>
</evidence>
<dbReference type="InterPro" id="IPR006047">
    <property type="entry name" value="GH13_cat_dom"/>
</dbReference>
<evidence type="ECO:0000313" key="3">
    <source>
        <dbReference type="EMBL" id="BDG01313.1"/>
    </source>
</evidence>
<dbReference type="PANTHER" id="PTHR10357:SF179">
    <property type="entry name" value="NEUTRAL AND BASIC AMINO ACID TRANSPORT PROTEIN RBAT"/>
    <property type="match status" value="1"/>
</dbReference>
<dbReference type="Gene3D" id="3.20.20.80">
    <property type="entry name" value="Glycosidases"/>
    <property type="match status" value="2"/>
</dbReference>
<feature type="domain" description="Glycosyl hydrolase family 13 catalytic" evidence="2">
    <location>
        <begin position="19"/>
        <end position="405"/>
    </location>
</feature>
<sequence>MSAAGPPAPPWWQTGVVYQVYPRSFQDTNGDGIGDLPGITARLDHLVRLGVDAVWISPFYPSPMKDFGYDVSDYTDVDPMFGTLADFDRLLAAAHARGLRVIVDWVPNHTSDQHPWFQESRRSRDDPRRGWYVWRDARTDGSPPNNWLSSFGGPAWTWDARTRQYYLHSFLPEQPDLDWRNPTVRHTMLGTLEFWLDRGVDGFRIDCAHAVMKDPALRDNPPALPHKLAFHKDMGEYGKQLHVHDRSHPDTHGVYRDVRRLLDAYSEERPRVSIGEIHLFDLREWVSYYGAELDELHMPFNFTLLAIPWTAVAVRRTVEAMEAALPPGAWPNWVLGNHDEDRVASRIGAEAARAAMALLLTLRGTPTLYYGDELGMENVEIPPERAQDPWGRNVPGLGLGRDPERTPMQWDRGPNAGFTAPGVEPWLPLAPDAPVRNVEVEAGDEESVLSLTRRLLAVRRARPALNRGAYRAVGAPEGVLAFERIAGGDGVLVLISFVDRAVRVPVREGVGPVLVSTRPEPAGREDGAYELQAWEAVVLDAAST</sequence>
<evidence type="ECO:0000256" key="1">
    <source>
        <dbReference type="ARBA" id="ARBA00008061"/>
    </source>
</evidence>
<dbReference type="RefSeq" id="WP_248357736.1">
    <property type="nucleotide sequence ID" value="NZ_AP025591.1"/>
</dbReference>
<name>A0ABM7WPB7_9BACT</name>
<keyword evidence="4" id="KW-1185">Reference proteome</keyword>
<dbReference type="SMART" id="SM00642">
    <property type="entry name" value="Aamy"/>
    <property type="match status" value="1"/>
</dbReference>
<gene>
    <name evidence="3" type="ORF">AMOR_03090</name>
</gene>
<protein>
    <submittedName>
        <fullName evidence="3">Alpha-amylase</fullName>
    </submittedName>
</protein>
<reference evidence="4" key="1">
    <citation type="journal article" date="2022" name="Int. J. Syst. Evol. Microbiol.">
        <title>Anaeromyxobacter oryzae sp. nov., Anaeromyxobacter diazotrophicus sp. nov. and Anaeromyxobacter paludicola sp. nov., isolated from paddy soils.</title>
        <authorList>
            <person name="Itoh H."/>
            <person name="Xu Z."/>
            <person name="Mise K."/>
            <person name="Masuda Y."/>
            <person name="Ushijima N."/>
            <person name="Hayakawa C."/>
            <person name="Shiratori Y."/>
            <person name="Senoo K."/>
        </authorList>
    </citation>
    <scope>NUCLEOTIDE SEQUENCE [LARGE SCALE GENOMIC DNA]</scope>
    <source>
        <strain evidence="4">Red232</strain>
    </source>
</reference>
<dbReference type="SUPFAM" id="SSF51445">
    <property type="entry name" value="(Trans)glycosidases"/>
    <property type="match status" value="1"/>
</dbReference>
<accession>A0ABM7WPB7</accession>
<evidence type="ECO:0000313" key="4">
    <source>
        <dbReference type="Proteomes" id="UP001162891"/>
    </source>
</evidence>
<dbReference type="Pfam" id="PF00128">
    <property type="entry name" value="Alpha-amylase"/>
    <property type="match status" value="1"/>
</dbReference>
<dbReference type="PANTHER" id="PTHR10357">
    <property type="entry name" value="ALPHA-AMYLASE FAMILY MEMBER"/>
    <property type="match status" value="1"/>
</dbReference>
<dbReference type="InterPro" id="IPR045857">
    <property type="entry name" value="O16G_dom_2"/>
</dbReference>
<proteinExistence type="inferred from homology"/>
<organism evidence="3 4">
    <name type="scientific">Anaeromyxobacter oryzae</name>
    <dbReference type="NCBI Taxonomy" id="2918170"/>
    <lineage>
        <taxon>Bacteria</taxon>
        <taxon>Pseudomonadati</taxon>
        <taxon>Myxococcota</taxon>
        <taxon>Myxococcia</taxon>
        <taxon>Myxococcales</taxon>
        <taxon>Cystobacterineae</taxon>
        <taxon>Anaeromyxobacteraceae</taxon>
        <taxon>Anaeromyxobacter</taxon>
    </lineage>
</organism>
<comment type="similarity">
    <text evidence="1">Belongs to the glycosyl hydrolase 13 family.</text>
</comment>
<dbReference type="Gene3D" id="3.90.400.10">
    <property type="entry name" value="Oligo-1,6-glucosidase, Domain 2"/>
    <property type="match status" value="1"/>
</dbReference>